<sequence length="221" mass="23867">MTPGRLGELLGLPPIPQGTWAEEALYVSPAALRRRREPGEMAARLRALPGIAEVRVRADGFLEIAVAVPGELVAELAGQVPGAFPVTGVSPWPDAPRTWSNTGFVVKYAYMRAAAVPRWAEDLGVGGRFRPELLDGRWDRAVLRLLAEVYGRRASRDPGWAAYAERLALAYHDAFEREAALPKGDEEPSALHTARVWLARAVGAVLAEGLAALGETASDRL</sequence>
<evidence type="ECO:0000256" key="1">
    <source>
        <dbReference type="ARBA" id="ARBA00022598"/>
    </source>
</evidence>
<gene>
    <name evidence="4" type="ORF">J2853_005427</name>
</gene>
<dbReference type="RefSeq" id="WP_307562501.1">
    <property type="nucleotide sequence ID" value="NZ_JAUSQU010000001.1"/>
</dbReference>
<dbReference type="SUPFAM" id="SSF47323">
    <property type="entry name" value="Anticodon-binding domain of a subclass of class I aminoacyl-tRNA synthetases"/>
    <property type="match status" value="1"/>
</dbReference>
<name>A0ABT9QIL4_9ACTN</name>
<dbReference type="EMBL" id="JAUSQU010000001">
    <property type="protein sequence ID" value="MDP9846216.1"/>
    <property type="molecule type" value="Genomic_DNA"/>
</dbReference>
<protein>
    <submittedName>
        <fullName evidence="4">Arginyl-tRNA synthetase</fullName>
        <ecNumber evidence="4">6.1.1.19</ecNumber>
    </submittedName>
</protein>
<dbReference type="Proteomes" id="UP001225356">
    <property type="component" value="Unassembled WGS sequence"/>
</dbReference>
<dbReference type="Gene3D" id="1.10.730.10">
    <property type="entry name" value="Isoleucyl-tRNA Synthetase, Domain 1"/>
    <property type="match status" value="1"/>
</dbReference>
<evidence type="ECO:0000313" key="5">
    <source>
        <dbReference type="Proteomes" id="UP001225356"/>
    </source>
</evidence>
<reference evidence="4 5" key="1">
    <citation type="submission" date="2023-07" db="EMBL/GenBank/DDBJ databases">
        <title>Sequencing the genomes of 1000 actinobacteria strains.</title>
        <authorList>
            <person name="Klenk H.-P."/>
        </authorList>
    </citation>
    <scope>NUCLEOTIDE SEQUENCE [LARGE SCALE GENOMIC DNA]</scope>
    <source>
        <strain evidence="4 5">DSM 46740</strain>
    </source>
</reference>
<keyword evidence="3" id="KW-0067">ATP-binding</keyword>
<dbReference type="GO" id="GO:0004814">
    <property type="term" value="F:arginine-tRNA ligase activity"/>
    <property type="evidence" value="ECO:0007669"/>
    <property type="project" value="UniProtKB-EC"/>
</dbReference>
<keyword evidence="2" id="KW-0547">Nucleotide-binding</keyword>
<dbReference type="EC" id="6.1.1.19" evidence="4"/>
<organism evidence="4 5">
    <name type="scientific">Streptosporangium lutulentum</name>
    <dbReference type="NCBI Taxonomy" id="1461250"/>
    <lineage>
        <taxon>Bacteria</taxon>
        <taxon>Bacillati</taxon>
        <taxon>Actinomycetota</taxon>
        <taxon>Actinomycetes</taxon>
        <taxon>Streptosporangiales</taxon>
        <taxon>Streptosporangiaceae</taxon>
        <taxon>Streptosporangium</taxon>
    </lineage>
</organism>
<accession>A0ABT9QIL4</accession>
<evidence type="ECO:0000256" key="2">
    <source>
        <dbReference type="ARBA" id="ARBA00022741"/>
    </source>
</evidence>
<comment type="caution">
    <text evidence="4">The sequence shown here is derived from an EMBL/GenBank/DDBJ whole genome shotgun (WGS) entry which is preliminary data.</text>
</comment>
<keyword evidence="5" id="KW-1185">Reference proteome</keyword>
<dbReference type="InterPro" id="IPR009080">
    <property type="entry name" value="tRNAsynth_Ia_anticodon-bd"/>
</dbReference>
<evidence type="ECO:0000256" key="3">
    <source>
        <dbReference type="ARBA" id="ARBA00022840"/>
    </source>
</evidence>
<keyword evidence="1 4" id="KW-0436">Ligase</keyword>
<evidence type="ECO:0000313" key="4">
    <source>
        <dbReference type="EMBL" id="MDP9846216.1"/>
    </source>
</evidence>
<proteinExistence type="predicted"/>